<accession>A0A1L7CFB2</accession>
<proteinExistence type="predicted"/>
<dbReference type="AlphaFoldDB" id="A0A1L7CFB2"/>
<evidence type="ECO:0008006" key="3">
    <source>
        <dbReference type="Google" id="ProtNLM"/>
    </source>
</evidence>
<sequence>MAGNPMLDVTGQWIHEQVEKQPWYKANANTVTTAVGFIATLVAWLASQEWAANDQRVQAAVWVVGFVCTIAGVRATPNGWSATQVAQVQAARAQFITDSGCTQEPAPVYRTVVEDPRPADEFTADSLDSLVQQFNAGRG</sequence>
<evidence type="ECO:0000313" key="1">
    <source>
        <dbReference type="EMBL" id="APT84517.1"/>
    </source>
</evidence>
<dbReference type="Proteomes" id="UP000185478">
    <property type="component" value="Chromosome"/>
</dbReference>
<dbReference type="EMBL" id="CP009245">
    <property type="protein sequence ID" value="APT84517.1"/>
    <property type="molecule type" value="Genomic_DNA"/>
</dbReference>
<dbReference type="KEGG" id="caqu:CAQU_04990"/>
<name>A0A1L7CFB2_9CORY</name>
<organism evidence="1 2">
    <name type="scientific">Corynebacterium aquilae DSM 44791</name>
    <dbReference type="NCBI Taxonomy" id="1431546"/>
    <lineage>
        <taxon>Bacteria</taxon>
        <taxon>Bacillati</taxon>
        <taxon>Actinomycetota</taxon>
        <taxon>Actinomycetes</taxon>
        <taxon>Mycobacteriales</taxon>
        <taxon>Corynebacteriaceae</taxon>
        <taxon>Corynebacterium</taxon>
    </lineage>
</organism>
<keyword evidence="2" id="KW-1185">Reference proteome</keyword>
<dbReference type="STRING" id="1431546.CAQU_04990"/>
<protein>
    <recommendedName>
        <fullName evidence="3">Holin</fullName>
    </recommendedName>
</protein>
<evidence type="ECO:0000313" key="2">
    <source>
        <dbReference type="Proteomes" id="UP000185478"/>
    </source>
</evidence>
<gene>
    <name evidence="1" type="ORF">CAQU_04990</name>
</gene>
<reference evidence="1 2" key="1">
    <citation type="submission" date="2014-08" db="EMBL/GenBank/DDBJ databases">
        <title>Complete genome sequence of Corynebacterium aquilae S-613T(T) (=DSM 44791(T)), isolated from the choana of a healthy golden eagle.</title>
        <authorList>
            <person name="Ruckert C."/>
            <person name="Albersmeier A."/>
            <person name="Winkler A."/>
            <person name="Kalinowski J."/>
        </authorList>
    </citation>
    <scope>NUCLEOTIDE SEQUENCE [LARGE SCALE GENOMIC DNA]</scope>
    <source>
        <strain evidence="1 2">S-613</strain>
    </source>
</reference>